<comment type="caution">
    <text evidence="6">The sequence shown here is derived from an EMBL/GenBank/DDBJ whole genome shotgun (WGS) entry which is preliminary data.</text>
</comment>
<dbReference type="InterPro" id="IPR008181">
    <property type="entry name" value="dUTPase"/>
</dbReference>
<dbReference type="Gene3D" id="2.70.40.10">
    <property type="match status" value="1"/>
</dbReference>
<proteinExistence type="inferred from homology"/>
<keyword evidence="4" id="KW-0546">Nucleotide metabolism</keyword>
<dbReference type="PANTHER" id="PTHR11241">
    <property type="entry name" value="DEOXYURIDINE 5'-TRIPHOSPHATE NUCLEOTIDOHYDROLASE"/>
    <property type="match status" value="1"/>
</dbReference>
<dbReference type="GO" id="GO:0046081">
    <property type="term" value="P:dUTP catabolic process"/>
    <property type="evidence" value="ECO:0007669"/>
    <property type="project" value="InterPro"/>
</dbReference>
<gene>
    <name evidence="6" type="ORF">LCGC14_2137510</name>
</gene>
<dbReference type="InterPro" id="IPR036157">
    <property type="entry name" value="dUTPase-like_sf"/>
</dbReference>
<organism evidence="6">
    <name type="scientific">marine sediment metagenome</name>
    <dbReference type="NCBI Taxonomy" id="412755"/>
    <lineage>
        <taxon>unclassified sequences</taxon>
        <taxon>metagenomes</taxon>
        <taxon>ecological metagenomes</taxon>
    </lineage>
</organism>
<name>A0A0F9ELN7_9ZZZZ</name>
<evidence type="ECO:0000313" key="6">
    <source>
        <dbReference type="EMBL" id="KKL67186.1"/>
    </source>
</evidence>
<sequence>MSKQKKSRQVGIYLSHTDSKIPTCAYTGDVGYDLYSIEDVTVDPGCVQLVRTGVHLSMPRDIFAQMCTRSSYGKQGIILHHGVIDSGYTGEISAWVMNLA</sequence>
<evidence type="ECO:0000256" key="4">
    <source>
        <dbReference type="ARBA" id="ARBA00023080"/>
    </source>
</evidence>
<feature type="non-terminal residue" evidence="6">
    <location>
        <position position="100"/>
    </location>
</feature>
<dbReference type="GO" id="GO:0006226">
    <property type="term" value="P:dUMP biosynthetic process"/>
    <property type="evidence" value="ECO:0007669"/>
    <property type="project" value="InterPro"/>
</dbReference>
<dbReference type="PANTHER" id="PTHR11241:SF0">
    <property type="entry name" value="DEOXYURIDINE 5'-TRIPHOSPHATE NUCLEOTIDOHYDROLASE"/>
    <property type="match status" value="1"/>
</dbReference>
<dbReference type="InterPro" id="IPR029054">
    <property type="entry name" value="dUTPase-like"/>
</dbReference>
<evidence type="ECO:0000256" key="1">
    <source>
        <dbReference type="ARBA" id="ARBA00006581"/>
    </source>
</evidence>
<dbReference type="EC" id="3.6.1.23" evidence="2"/>
<accession>A0A0F9ELN7</accession>
<evidence type="ECO:0000256" key="2">
    <source>
        <dbReference type="ARBA" id="ARBA00012379"/>
    </source>
</evidence>
<dbReference type="InterPro" id="IPR033704">
    <property type="entry name" value="dUTPase_trimeric"/>
</dbReference>
<dbReference type="Pfam" id="PF00692">
    <property type="entry name" value="dUTPase"/>
    <property type="match status" value="1"/>
</dbReference>
<evidence type="ECO:0000259" key="5">
    <source>
        <dbReference type="Pfam" id="PF00692"/>
    </source>
</evidence>
<reference evidence="6" key="1">
    <citation type="journal article" date="2015" name="Nature">
        <title>Complex archaea that bridge the gap between prokaryotes and eukaryotes.</title>
        <authorList>
            <person name="Spang A."/>
            <person name="Saw J.H."/>
            <person name="Jorgensen S.L."/>
            <person name="Zaremba-Niedzwiedzka K."/>
            <person name="Martijn J."/>
            <person name="Lind A.E."/>
            <person name="van Eijk R."/>
            <person name="Schleper C."/>
            <person name="Guy L."/>
            <person name="Ettema T.J."/>
        </authorList>
    </citation>
    <scope>NUCLEOTIDE SEQUENCE</scope>
</reference>
<dbReference type="GO" id="GO:0004170">
    <property type="term" value="F:dUTP diphosphatase activity"/>
    <property type="evidence" value="ECO:0007669"/>
    <property type="project" value="UniProtKB-EC"/>
</dbReference>
<dbReference type="GO" id="GO:0000287">
    <property type="term" value="F:magnesium ion binding"/>
    <property type="evidence" value="ECO:0007669"/>
    <property type="project" value="InterPro"/>
</dbReference>
<dbReference type="EMBL" id="LAZR01026953">
    <property type="protein sequence ID" value="KKL67186.1"/>
    <property type="molecule type" value="Genomic_DNA"/>
</dbReference>
<dbReference type="CDD" id="cd07557">
    <property type="entry name" value="trimeric_dUTPase"/>
    <property type="match status" value="1"/>
</dbReference>
<keyword evidence="3" id="KW-0378">Hydrolase</keyword>
<evidence type="ECO:0000256" key="3">
    <source>
        <dbReference type="ARBA" id="ARBA00022801"/>
    </source>
</evidence>
<dbReference type="AlphaFoldDB" id="A0A0F9ELN7"/>
<dbReference type="SUPFAM" id="SSF51283">
    <property type="entry name" value="dUTPase-like"/>
    <property type="match status" value="1"/>
</dbReference>
<protein>
    <recommendedName>
        <fullName evidence="2">dUTP diphosphatase</fullName>
        <ecNumber evidence="2">3.6.1.23</ecNumber>
    </recommendedName>
</protein>
<comment type="similarity">
    <text evidence="1">Belongs to the dUTPase family.</text>
</comment>
<feature type="domain" description="dUTPase-like" evidence="5">
    <location>
        <begin position="19"/>
        <end position="99"/>
    </location>
</feature>